<dbReference type="InterPro" id="IPR002068">
    <property type="entry name" value="A-crystallin/Hsp20_dom"/>
</dbReference>
<dbReference type="SUPFAM" id="SSF49764">
    <property type="entry name" value="HSP20-like chaperones"/>
    <property type="match status" value="1"/>
</dbReference>
<dbReference type="PROSITE" id="PS01031">
    <property type="entry name" value="SHSP"/>
    <property type="match status" value="1"/>
</dbReference>
<name>A0A504J8B4_9FLAO</name>
<dbReference type="RefSeq" id="WP_140595096.1">
    <property type="nucleotide sequence ID" value="NZ_VFWZ01000005.1"/>
</dbReference>
<keyword evidence="5" id="KW-1185">Reference proteome</keyword>
<feature type="domain" description="SHSP" evidence="3">
    <location>
        <begin position="29"/>
        <end position="144"/>
    </location>
</feature>
<sequence length="144" mass="16414">MSVVKRTNRLPFLFDDFFNTDWLGGTINTSRIGFNTPAVNVKETDDKFVLELAAPGLNKEDFIIELDNDILVISSQIEAENETKEETGYTRKEFNYNSFKKSFNLPDTVNSSSINAMYNNGVLLVELPKREEAKVQPKRNIEIS</sequence>
<reference evidence="4 5" key="1">
    <citation type="submission" date="2019-06" db="EMBL/GenBank/DDBJ databases">
        <authorList>
            <person name="Meng X."/>
        </authorList>
    </citation>
    <scope>NUCLEOTIDE SEQUENCE [LARGE SCALE GENOMIC DNA]</scope>
    <source>
        <strain evidence="4 5">M625</strain>
    </source>
</reference>
<accession>A0A504J8B4</accession>
<dbReference type="PANTHER" id="PTHR11527">
    <property type="entry name" value="HEAT-SHOCK PROTEIN 20 FAMILY MEMBER"/>
    <property type="match status" value="1"/>
</dbReference>
<protein>
    <submittedName>
        <fullName evidence="4">Hsp20/alpha crystallin family protein</fullName>
    </submittedName>
</protein>
<comment type="similarity">
    <text evidence="1 2">Belongs to the small heat shock protein (HSP20) family.</text>
</comment>
<dbReference type="AlphaFoldDB" id="A0A504J8B4"/>
<dbReference type="Gene3D" id="2.60.40.790">
    <property type="match status" value="1"/>
</dbReference>
<dbReference type="CDD" id="cd06464">
    <property type="entry name" value="ACD_sHsps-like"/>
    <property type="match status" value="1"/>
</dbReference>
<dbReference type="OrthoDB" id="9814487at2"/>
<evidence type="ECO:0000313" key="5">
    <source>
        <dbReference type="Proteomes" id="UP000315540"/>
    </source>
</evidence>
<evidence type="ECO:0000259" key="3">
    <source>
        <dbReference type="PROSITE" id="PS01031"/>
    </source>
</evidence>
<comment type="caution">
    <text evidence="4">The sequence shown here is derived from an EMBL/GenBank/DDBJ whole genome shotgun (WGS) entry which is preliminary data.</text>
</comment>
<evidence type="ECO:0000256" key="2">
    <source>
        <dbReference type="RuleBase" id="RU003616"/>
    </source>
</evidence>
<dbReference type="EMBL" id="VFWZ01000005">
    <property type="protein sequence ID" value="TPN84762.1"/>
    <property type="molecule type" value="Genomic_DNA"/>
</dbReference>
<organism evidence="4 5">
    <name type="scientific">Aquimarina algicola</name>
    <dbReference type="NCBI Taxonomy" id="2589995"/>
    <lineage>
        <taxon>Bacteria</taxon>
        <taxon>Pseudomonadati</taxon>
        <taxon>Bacteroidota</taxon>
        <taxon>Flavobacteriia</taxon>
        <taxon>Flavobacteriales</taxon>
        <taxon>Flavobacteriaceae</taxon>
        <taxon>Aquimarina</taxon>
    </lineage>
</organism>
<dbReference type="Proteomes" id="UP000315540">
    <property type="component" value="Unassembled WGS sequence"/>
</dbReference>
<gene>
    <name evidence="4" type="ORF">FHK87_17695</name>
</gene>
<evidence type="ECO:0000256" key="1">
    <source>
        <dbReference type="PROSITE-ProRule" id="PRU00285"/>
    </source>
</evidence>
<dbReference type="InterPro" id="IPR008978">
    <property type="entry name" value="HSP20-like_chaperone"/>
</dbReference>
<dbReference type="InterPro" id="IPR031107">
    <property type="entry name" value="Small_HSP"/>
</dbReference>
<dbReference type="Pfam" id="PF00011">
    <property type="entry name" value="HSP20"/>
    <property type="match status" value="1"/>
</dbReference>
<proteinExistence type="inferred from homology"/>
<evidence type="ECO:0000313" key="4">
    <source>
        <dbReference type="EMBL" id="TPN84762.1"/>
    </source>
</evidence>